<proteinExistence type="predicted"/>
<dbReference type="InterPro" id="IPR050445">
    <property type="entry name" value="Bact_polysacc_biosynth/exp"/>
</dbReference>
<evidence type="ECO:0000256" key="1">
    <source>
        <dbReference type="ARBA" id="ARBA00004651"/>
    </source>
</evidence>
<evidence type="ECO:0008006" key="14">
    <source>
        <dbReference type="Google" id="ProtNLM"/>
    </source>
</evidence>
<evidence type="ECO:0000313" key="13">
    <source>
        <dbReference type="Proteomes" id="UP000194664"/>
    </source>
</evidence>
<keyword evidence="8" id="KW-0175">Coiled coil</keyword>
<evidence type="ECO:0000256" key="6">
    <source>
        <dbReference type="ARBA" id="ARBA00022989"/>
    </source>
</evidence>
<dbReference type="InterPro" id="IPR027417">
    <property type="entry name" value="P-loop_NTPase"/>
</dbReference>
<comment type="caution">
    <text evidence="12">The sequence shown here is derived from an EMBL/GenBank/DDBJ whole genome shotgun (WGS) entry which is preliminary data.</text>
</comment>
<evidence type="ECO:0000256" key="4">
    <source>
        <dbReference type="ARBA" id="ARBA00022741"/>
    </source>
</evidence>
<feature type="transmembrane region" description="Helical" evidence="9">
    <location>
        <begin position="21"/>
        <end position="39"/>
    </location>
</feature>
<dbReference type="CDD" id="cd05387">
    <property type="entry name" value="BY-kinase"/>
    <property type="match status" value="1"/>
</dbReference>
<dbReference type="Proteomes" id="UP000194664">
    <property type="component" value="Unassembled WGS sequence"/>
</dbReference>
<dbReference type="PANTHER" id="PTHR32309">
    <property type="entry name" value="TYROSINE-PROTEIN KINASE"/>
    <property type="match status" value="1"/>
</dbReference>
<dbReference type="Gene3D" id="3.40.50.300">
    <property type="entry name" value="P-loop containing nucleotide triphosphate hydrolases"/>
    <property type="match status" value="1"/>
</dbReference>
<sequence length="717" mass="77317">MQENQDFIDLRDVVAVLRRQARLIGITVLIVLAVAFVYLTQATPLYTATALVKIDPQETNLLDPTQVGNSNSSIESTRLETEVEILKSSNLAIQTITALDLQSTQEFGPSVSLLDQFKVALGFELPAAPSGTQLLSSSLKRFGDALTVRRRGLTYIVAVQATTADPDLSAQIANTHAATYIQDQIASRSSTSIASRDVLQGQLQSARSRLEQSNSALSDYIETNVIRLAEETGNPELAAIGRQLQNTNEQIADFEQTIALAQNAFDAGDWETLASQVGDSALTALERQRQQLQNRLQSAEAGTSEAFDLAAGLAELETQIAARGEAAFASLETQMLEFQDSRIALQDEAQRAALESELSPATLADIYSLQQEAGIAQRQYDQLLGRIRDLETQAVLQVANSRVVSDALVPTAPSYPNKKLVMALALVLGAGLGVGLAFLKEFYFGGITSASQLKNIVPVPMGGIIPKVNTTDVTEVLSDRVVSDPMSPFAESFRKLRASIDEEIGQTESGRVIMVTSAIPAEGKSTTALALARTYASAGKLTLLIDADLRNPSIHGYLGAEPETGLLEYLMDRTSHPRKDAKSNDLLDGEKEVEQFYVVDPLTNAGVILGRKKSNVPTDAPLQSDVFSGLLNGARQSFDVIIVDTAPLVPVVDTRYVTPHVDAAVMCVRFGEATQSEVRSAYEQLANASRGNVKIVTALSCFEGSSRSYRYDGYYGA</sequence>
<comment type="subcellular location">
    <subcellularLocation>
        <location evidence="1">Cell membrane</location>
        <topology evidence="1">Multi-pass membrane protein</topology>
    </subcellularLocation>
</comment>
<keyword evidence="7 9" id="KW-0472">Membrane</keyword>
<evidence type="ECO:0000256" key="7">
    <source>
        <dbReference type="ARBA" id="ARBA00023136"/>
    </source>
</evidence>
<gene>
    <name evidence="12" type="ORF">BVC71_15180</name>
</gene>
<evidence type="ECO:0000259" key="11">
    <source>
        <dbReference type="Pfam" id="PF13807"/>
    </source>
</evidence>
<dbReference type="InterPro" id="IPR003856">
    <property type="entry name" value="LPS_length_determ_N"/>
</dbReference>
<dbReference type="EMBL" id="MSPP01000008">
    <property type="protein sequence ID" value="OUD08147.1"/>
    <property type="molecule type" value="Genomic_DNA"/>
</dbReference>
<evidence type="ECO:0000256" key="2">
    <source>
        <dbReference type="ARBA" id="ARBA00022475"/>
    </source>
</evidence>
<dbReference type="RefSeq" id="WP_086452541.1">
    <property type="nucleotide sequence ID" value="NZ_MSPP01000008.1"/>
</dbReference>
<keyword evidence="6 9" id="KW-1133">Transmembrane helix</keyword>
<keyword evidence="3 9" id="KW-0812">Transmembrane</keyword>
<organism evidence="12 13">
    <name type="scientific">Marivivens niveibacter</name>
    <dbReference type="NCBI Taxonomy" id="1930667"/>
    <lineage>
        <taxon>Bacteria</taxon>
        <taxon>Pseudomonadati</taxon>
        <taxon>Pseudomonadota</taxon>
        <taxon>Alphaproteobacteria</taxon>
        <taxon>Rhodobacterales</taxon>
        <taxon>Paracoccaceae</taxon>
        <taxon>Marivivens group</taxon>
        <taxon>Marivivens</taxon>
    </lineage>
</organism>
<evidence type="ECO:0000256" key="9">
    <source>
        <dbReference type="SAM" id="Phobius"/>
    </source>
</evidence>
<protein>
    <recommendedName>
        <fullName evidence="14">Chain-length determining protein</fullName>
    </recommendedName>
</protein>
<feature type="domain" description="Polysaccharide chain length determinant N-terminal" evidence="10">
    <location>
        <begin position="7"/>
        <end position="98"/>
    </location>
</feature>
<reference evidence="12 13" key="1">
    <citation type="submission" date="2016-12" db="EMBL/GenBank/DDBJ databases">
        <title>The draft genome sequence of HSLHS2.</title>
        <authorList>
            <person name="Hu D."/>
            <person name="Wang L."/>
            <person name="Shao Z."/>
        </authorList>
    </citation>
    <scope>NUCLEOTIDE SEQUENCE [LARGE SCALE GENOMIC DNA]</scope>
    <source>
        <strain evidence="12">MCCC 1A06712</strain>
    </source>
</reference>
<evidence type="ECO:0000256" key="3">
    <source>
        <dbReference type="ARBA" id="ARBA00022692"/>
    </source>
</evidence>
<keyword evidence="5" id="KW-0067">ATP-binding</keyword>
<dbReference type="GO" id="GO:0005886">
    <property type="term" value="C:plasma membrane"/>
    <property type="evidence" value="ECO:0007669"/>
    <property type="project" value="UniProtKB-SubCell"/>
</dbReference>
<accession>A0A251WUN1</accession>
<feature type="domain" description="Tyrosine-protein kinase G-rich" evidence="11">
    <location>
        <begin position="368"/>
        <end position="441"/>
    </location>
</feature>
<dbReference type="Pfam" id="PF13807">
    <property type="entry name" value="GNVR"/>
    <property type="match status" value="1"/>
</dbReference>
<dbReference type="InterPro" id="IPR005702">
    <property type="entry name" value="Wzc-like_C"/>
</dbReference>
<dbReference type="SUPFAM" id="SSF52540">
    <property type="entry name" value="P-loop containing nucleoside triphosphate hydrolases"/>
    <property type="match status" value="1"/>
</dbReference>
<dbReference type="InterPro" id="IPR032807">
    <property type="entry name" value="GNVR"/>
</dbReference>
<keyword evidence="4" id="KW-0547">Nucleotide-binding</keyword>
<keyword evidence="13" id="KW-1185">Reference proteome</keyword>
<evidence type="ECO:0000256" key="8">
    <source>
        <dbReference type="SAM" id="Coils"/>
    </source>
</evidence>
<evidence type="ECO:0000259" key="10">
    <source>
        <dbReference type="Pfam" id="PF02706"/>
    </source>
</evidence>
<feature type="coiled-coil region" evidence="8">
    <location>
        <begin position="196"/>
        <end position="302"/>
    </location>
</feature>
<dbReference type="OrthoDB" id="230260at2"/>
<dbReference type="AlphaFoldDB" id="A0A251WUN1"/>
<evidence type="ECO:0000313" key="12">
    <source>
        <dbReference type="EMBL" id="OUD08147.1"/>
    </source>
</evidence>
<evidence type="ECO:0000256" key="5">
    <source>
        <dbReference type="ARBA" id="ARBA00022840"/>
    </source>
</evidence>
<name>A0A251WUN1_9RHOB</name>
<dbReference type="GO" id="GO:0004713">
    <property type="term" value="F:protein tyrosine kinase activity"/>
    <property type="evidence" value="ECO:0007669"/>
    <property type="project" value="TreeGrafter"/>
</dbReference>
<keyword evidence="2" id="KW-1003">Cell membrane</keyword>
<dbReference type="PANTHER" id="PTHR32309:SF13">
    <property type="entry name" value="FERRIC ENTEROBACTIN TRANSPORT PROTEIN FEPE"/>
    <property type="match status" value="1"/>
</dbReference>
<dbReference type="Pfam" id="PF02706">
    <property type="entry name" value="Wzz"/>
    <property type="match status" value="1"/>
</dbReference>